<feature type="chain" id="PRO_5035725545" description="Insulin-like growth factor binding protein, N-terminal" evidence="5">
    <location>
        <begin position="17"/>
        <end position="1113"/>
    </location>
</feature>
<evidence type="ECO:0000313" key="6">
    <source>
        <dbReference type="EMBL" id="CAD8190916.1"/>
    </source>
</evidence>
<organism evidence="6 7">
    <name type="scientific">Paramecium pentaurelia</name>
    <dbReference type="NCBI Taxonomy" id="43138"/>
    <lineage>
        <taxon>Eukaryota</taxon>
        <taxon>Sar</taxon>
        <taxon>Alveolata</taxon>
        <taxon>Ciliophora</taxon>
        <taxon>Intramacronucleata</taxon>
        <taxon>Oligohymenophorea</taxon>
        <taxon>Peniculida</taxon>
        <taxon>Parameciidae</taxon>
        <taxon>Paramecium</taxon>
    </lineage>
</organism>
<dbReference type="PANTHER" id="PTHR38934:SF6">
    <property type="entry name" value="CHROMOSOME UNDETERMINED SCAFFOLD_176, WHOLE GENOME SHOTGUN SEQUENCE"/>
    <property type="match status" value="1"/>
</dbReference>
<proteinExistence type="predicted"/>
<dbReference type="EMBL" id="CAJJDO010000097">
    <property type="protein sequence ID" value="CAD8190916.1"/>
    <property type="molecule type" value="Genomic_DNA"/>
</dbReference>
<keyword evidence="3" id="KW-1015">Disulfide bond</keyword>
<sequence>MMLLIVLLQTTHQTLIYQFHANSTIRDQWQDYFNNVNFNTCGGIQYFGKSSTSSWSDISRIFLDLESHSHIIVDAEFLRIDDNYSPSYQFLIDEKSISHQSAISSQICGNTQLENVYTISITLQHNRRTVWIWANYLGGGLISLRLSIIKCQYECAGCIENYRTIYLQWKLHQYSFNQKLITNSDGWTFLSSSNYYTYFKCGNCQFLRFKELKYSTQLPPHQDVLIRFFKIQGTIIIVDFLYGKYTTSSGNQQVEILIRNHNDPILLLNIKTILILQYSLIRDFEVFYTQAEIIFNKLNEEGWIQDEFLENCHPICGDGIIQGQEQCDDGNLISNHSCYLCKYSCQQFCLICQFGICLQCQDGFIINANFNCEPLCGDSNLIPYSTEQCELGVNGVWDDCQECRFISIENCKSNYFTICLECEIGFQIQENMCLPFCGDKLILDQYEDCDDGNLQPYDGCFNCKFQCIEDCNICERGQCILKCENGYEFVNNSCLSVCGDQIITKEEDCDDGNLEPYDGCFNCKYSCPENCFDCYQGTCLECNYQYQLLISNQCKQQLNCGDGLLQEQEDCDDGNYQAADGCKDCFIELNWICITMTRDSLSQCTFVKAPNLEINYLNMTQNKQYISIQFNQKVKIYTAQPLSETINFEISNIDQKNWNSSLYIIQDVGSDVSFGEFIVQIEIQQLLEFRPVLKIKVNQTVANIDDAILYNVEKSITLQYPKFLDEKQKDYSQNLKNLNKYVIYSLSGVTGLSLILGNGDLFVEIMAILQFQQYLRYINLQYPENLEIYFTFNDMITIQPLLDFMYFPNFFKFIEIQQNQEYSDGKFNVYKQSSNLIINLSCQIFQLLIFLFFILLFQWIKKVLYKWIFCSRYFYYMSSLSLYINPKVIFQFSQSFYNICMELLKLKRFMSFQGLQKVLFLNGWDMIFKTLLYTRNMQNKNYLDIVQIIIASIILILYFTIFLNFFKGKSKLSKKNTYQMFEILNLCRQFFFLLFLIYVQSSQILQLQLLLITSILQIGFIFNYRCIFNQKNYIVQMVVEISVLTFILSSFLYIQEFNKYFNEEKKILLGWIQAIILSKGIIIELIWVSKNLLQKLIKKNSIIQKILNNPLFS</sequence>
<feature type="signal peptide" evidence="5">
    <location>
        <begin position="1"/>
        <end position="16"/>
    </location>
</feature>
<keyword evidence="4" id="KW-1133">Transmembrane helix</keyword>
<dbReference type="Proteomes" id="UP000689195">
    <property type="component" value="Unassembled WGS sequence"/>
</dbReference>
<evidence type="ECO:0000256" key="5">
    <source>
        <dbReference type="SAM" id="SignalP"/>
    </source>
</evidence>
<name>A0A8S1WYF6_9CILI</name>
<comment type="caution">
    <text evidence="6">The sequence shown here is derived from an EMBL/GenBank/DDBJ whole genome shotgun (WGS) entry which is preliminary data.</text>
</comment>
<evidence type="ECO:0000313" key="7">
    <source>
        <dbReference type="Proteomes" id="UP000689195"/>
    </source>
</evidence>
<evidence type="ECO:0000256" key="1">
    <source>
        <dbReference type="ARBA" id="ARBA00022729"/>
    </source>
</evidence>
<evidence type="ECO:0000256" key="2">
    <source>
        <dbReference type="ARBA" id="ARBA00022737"/>
    </source>
</evidence>
<gene>
    <name evidence="6" type="ORF">PPENT_87.1.T0970182</name>
</gene>
<accession>A0A8S1WYF6</accession>
<keyword evidence="2" id="KW-0677">Repeat</keyword>
<evidence type="ECO:0000256" key="4">
    <source>
        <dbReference type="SAM" id="Phobius"/>
    </source>
</evidence>
<feature type="transmembrane region" description="Helical" evidence="4">
    <location>
        <begin position="1067"/>
        <end position="1088"/>
    </location>
</feature>
<feature type="transmembrane region" description="Helical" evidence="4">
    <location>
        <begin position="1034"/>
        <end position="1055"/>
    </location>
</feature>
<dbReference type="NCBIfam" id="TIGR02232">
    <property type="entry name" value="myxo_disulf_rpt"/>
    <property type="match status" value="2"/>
</dbReference>
<reference evidence="6" key="1">
    <citation type="submission" date="2021-01" db="EMBL/GenBank/DDBJ databases">
        <authorList>
            <consortium name="Genoscope - CEA"/>
            <person name="William W."/>
        </authorList>
    </citation>
    <scope>NUCLEOTIDE SEQUENCE</scope>
</reference>
<dbReference type="AlphaFoldDB" id="A0A8S1WYF6"/>
<dbReference type="InterPro" id="IPR011936">
    <property type="entry name" value="Myxo_disulph_rpt"/>
</dbReference>
<keyword evidence="4" id="KW-0472">Membrane</keyword>
<keyword evidence="7" id="KW-1185">Reference proteome</keyword>
<dbReference type="OrthoDB" id="309244at2759"/>
<keyword evidence="4" id="KW-0812">Transmembrane</keyword>
<feature type="transmembrane region" description="Helical" evidence="4">
    <location>
        <begin position="741"/>
        <end position="763"/>
    </location>
</feature>
<feature type="transmembrane region" description="Helical" evidence="4">
    <location>
        <begin position="945"/>
        <end position="966"/>
    </location>
</feature>
<feature type="transmembrane region" description="Helical" evidence="4">
    <location>
        <begin position="836"/>
        <end position="861"/>
    </location>
</feature>
<evidence type="ECO:0008006" key="8">
    <source>
        <dbReference type="Google" id="ProtNLM"/>
    </source>
</evidence>
<dbReference type="PANTHER" id="PTHR38934">
    <property type="entry name" value="HYPHALLY REGULATED CELL WALL PROTEIN 1"/>
    <property type="match status" value="1"/>
</dbReference>
<keyword evidence="1 5" id="KW-0732">Signal</keyword>
<dbReference type="Pfam" id="PF13948">
    <property type="entry name" value="DUF4215"/>
    <property type="match status" value="5"/>
</dbReference>
<evidence type="ECO:0000256" key="3">
    <source>
        <dbReference type="ARBA" id="ARBA00023157"/>
    </source>
</evidence>
<protein>
    <recommendedName>
        <fullName evidence="8">Insulin-like growth factor binding protein, N-terminal</fullName>
    </recommendedName>
</protein>